<comment type="caution">
    <text evidence="5">The sequence shown here is derived from an EMBL/GenBank/DDBJ whole genome shotgun (WGS) entry which is preliminary data.</text>
</comment>
<dbReference type="GO" id="GO:0016301">
    <property type="term" value="F:kinase activity"/>
    <property type="evidence" value="ECO:0007669"/>
    <property type="project" value="UniProtKB-KW"/>
</dbReference>
<accession>A0A401U573</accession>
<dbReference type="PANTHER" id="PTHR43320:SF2">
    <property type="entry name" value="2-DEHYDRO-3-DEOXYGLUCONOKINASE_2-DEHYDRO-3-DEOXYGALACTONOKINASE"/>
    <property type="match status" value="1"/>
</dbReference>
<dbReference type="PANTHER" id="PTHR43320">
    <property type="entry name" value="SUGAR KINASE"/>
    <property type="match status" value="1"/>
</dbReference>
<keyword evidence="3 5" id="KW-0418">Kinase</keyword>
<organism evidence="5 6">
    <name type="scientific">Chryseotalea sanaruensis</name>
    <dbReference type="NCBI Taxonomy" id="2482724"/>
    <lineage>
        <taxon>Bacteria</taxon>
        <taxon>Pseudomonadati</taxon>
        <taxon>Bacteroidota</taxon>
        <taxon>Cytophagia</taxon>
        <taxon>Cytophagales</taxon>
        <taxon>Chryseotaleaceae</taxon>
        <taxon>Chryseotalea</taxon>
    </lineage>
</organism>
<dbReference type="InterPro" id="IPR011611">
    <property type="entry name" value="PfkB_dom"/>
</dbReference>
<keyword evidence="2" id="KW-0808">Transferase</keyword>
<dbReference type="Proteomes" id="UP000288227">
    <property type="component" value="Unassembled WGS sequence"/>
</dbReference>
<protein>
    <submittedName>
        <fullName evidence="5">Sugar kinase</fullName>
    </submittedName>
</protein>
<evidence type="ECO:0000256" key="3">
    <source>
        <dbReference type="ARBA" id="ARBA00022777"/>
    </source>
</evidence>
<dbReference type="RefSeq" id="WP_127120719.1">
    <property type="nucleotide sequence ID" value="NZ_BHXQ01000001.1"/>
</dbReference>
<dbReference type="EMBL" id="BHXQ01000001">
    <property type="protein sequence ID" value="GCC50061.1"/>
    <property type="molecule type" value="Genomic_DNA"/>
</dbReference>
<keyword evidence="6" id="KW-1185">Reference proteome</keyword>
<name>A0A401U573_9BACT</name>
<dbReference type="CDD" id="cd01166">
    <property type="entry name" value="KdgK"/>
    <property type="match status" value="1"/>
</dbReference>
<evidence type="ECO:0000313" key="5">
    <source>
        <dbReference type="EMBL" id="GCC50061.1"/>
    </source>
</evidence>
<evidence type="ECO:0000259" key="4">
    <source>
        <dbReference type="Pfam" id="PF00294"/>
    </source>
</evidence>
<proteinExistence type="inferred from homology"/>
<evidence type="ECO:0000256" key="2">
    <source>
        <dbReference type="ARBA" id="ARBA00022679"/>
    </source>
</evidence>
<dbReference type="OrthoDB" id="9813569at2"/>
<feature type="domain" description="Carbohydrate kinase PfkB" evidence="4">
    <location>
        <begin position="3"/>
        <end position="312"/>
    </location>
</feature>
<dbReference type="InterPro" id="IPR052700">
    <property type="entry name" value="Carb_kinase_PfkB-like"/>
</dbReference>
<dbReference type="AlphaFoldDB" id="A0A401U573"/>
<evidence type="ECO:0000256" key="1">
    <source>
        <dbReference type="ARBA" id="ARBA00010688"/>
    </source>
</evidence>
<evidence type="ECO:0000313" key="6">
    <source>
        <dbReference type="Proteomes" id="UP000288227"/>
    </source>
</evidence>
<dbReference type="InterPro" id="IPR029056">
    <property type="entry name" value="Ribokinase-like"/>
</dbReference>
<sequence>MSKKIITFGEVLLRLSGQHHERLQQASVFDVVYGGSEANVSVALSQWSNTTSHISVLPDNDLGYAAIHALRKFGVGVESIQLQPGRIGIYLLENGASVRASKVIYDRYDSAFAKLDSSNINWEEILNGADWFHWSGITPAISASAAKACLAAVNAARKLNIKISGDINYRRVLWQYGKSPQEVMPELISYCDVVIGGKTDFENCLGIVPQGEEDPFVSVCKQVTKQFPAAKMFANTVRDTIDASENSLYGIFYAGNKLYTSQVYNLHDIVDRIGSGDAFMAGLIHKLLHSNSLQETIDFATAAAAFKHTIPGDALIATQEEINQLVQGINVGKLLR</sequence>
<dbReference type="Gene3D" id="3.40.1190.20">
    <property type="match status" value="1"/>
</dbReference>
<gene>
    <name evidence="5" type="ORF">SanaruYs_02760</name>
</gene>
<reference evidence="5 6" key="1">
    <citation type="submission" date="2018-11" db="EMBL/GenBank/DDBJ databases">
        <title>Chryseotalea sanarue gen. nov., sp., nov., a member of the family Cytophagaceae, isolated from a brackish lake in Hamamatsu Japan.</title>
        <authorList>
            <person name="Maejima Y."/>
            <person name="Iino T."/>
            <person name="Muraguchi Y."/>
            <person name="Fukuda K."/>
            <person name="Ohkuma M."/>
            <person name="Moriuchi R."/>
            <person name="Dohra H."/>
            <person name="Kimbara K."/>
            <person name="Shintani M."/>
        </authorList>
    </citation>
    <scope>NUCLEOTIDE SEQUENCE [LARGE SCALE GENOMIC DNA]</scope>
    <source>
        <strain evidence="5 6">Ys</strain>
    </source>
</reference>
<comment type="similarity">
    <text evidence="1">Belongs to the carbohydrate kinase PfkB family.</text>
</comment>
<dbReference type="SUPFAM" id="SSF53613">
    <property type="entry name" value="Ribokinase-like"/>
    <property type="match status" value="1"/>
</dbReference>
<dbReference type="Pfam" id="PF00294">
    <property type="entry name" value="PfkB"/>
    <property type="match status" value="1"/>
</dbReference>